<dbReference type="AlphaFoldDB" id="A0A518DCM8"/>
<evidence type="ECO:0000313" key="5">
    <source>
        <dbReference type="Proteomes" id="UP000317429"/>
    </source>
</evidence>
<dbReference type="InterPro" id="IPR023296">
    <property type="entry name" value="Glyco_hydro_beta-prop_sf"/>
</dbReference>
<organism evidence="4 5">
    <name type="scientific">Pirellulimonas nuda</name>
    <dbReference type="NCBI Taxonomy" id="2528009"/>
    <lineage>
        <taxon>Bacteria</taxon>
        <taxon>Pseudomonadati</taxon>
        <taxon>Planctomycetota</taxon>
        <taxon>Planctomycetia</taxon>
        <taxon>Pirellulales</taxon>
        <taxon>Lacipirellulaceae</taxon>
        <taxon>Pirellulimonas</taxon>
    </lineage>
</organism>
<keyword evidence="1 4" id="KW-0328">Glycosyltransferase</keyword>
<dbReference type="SUPFAM" id="SSF75005">
    <property type="entry name" value="Arabinanase/levansucrase/invertase"/>
    <property type="match status" value="1"/>
</dbReference>
<dbReference type="Proteomes" id="UP000317429">
    <property type="component" value="Chromosome"/>
</dbReference>
<evidence type="ECO:0000313" key="4">
    <source>
        <dbReference type="EMBL" id="QDU89244.1"/>
    </source>
</evidence>
<keyword evidence="2 4" id="KW-0808">Transferase</keyword>
<keyword evidence="5" id="KW-1185">Reference proteome</keyword>
<sequence length="483" mass="54884">MQIKRTGIVLSPNSKRVVLRPFIPFPEDRKLRIIARISALPEGEVDQLINHVLEEFHGRHQRPRDFLLTRFERVREYLISDAPMSENRRLLIGAYFTQEYAVESAALFNPSMVWHPDQSGLPDGSQRFVLSLRATGEGHLSSITFRSGVVDAQCAITIDEPTRFATPPNVVPDTWYQKPLFVRKLNELGLAGVFTNHVMSRLDREFSLEQLDTALQLTVRENRTRHHEFSVVFDGILTLAKSNYEILYHADTKLSERLVFPYSPAETAGIEDARFVRFQEEDGGVRYYATYSAYDGKVVLPQLLETEDFLRFKMHTLNGPGVANKGFALFPRRIDGRYVMLSRQDGENLFLMDSDNLYFWHAKRVVVKPTFPWEYVQVGNCGSPIETETGWLVLSHGVGPMRKYCIGAFVLDRDDPTRVVARLRAPLVTPDENEREGYVPNVVYSCGAAVHNNVLILPYAMSDYASTFATVSVDDLLAAMEPA</sequence>
<dbReference type="EMBL" id="CP036291">
    <property type="protein sequence ID" value="QDU89244.1"/>
    <property type="molecule type" value="Genomic_DNA"/>
</dbReference>
<dbReference type="InterPro" id="IPR007184">
    <property type="entry name" value="Mannoside_phosphorylase"/>
</dbReference>
<evidence type="ECO:0000256" key="1">
    <source>
        <dbReference type="ARBA" id="ARBA00022676"/>
    </source>
</evidence>
<dbReference type="KEGG" id="pnd:Pla175_26310"/>
<dbReference type="RefSeq" id="WP_145285389.1">
    <property type="nucleotide sequence ID" value="NZ_CP036291.1"/>
</dbReference>
<name>A0A518DCM8_9BACT</name>
<dbReference type="PANTHER" id="PTHR34106">
    <property type="entry name" value="GLYCOSIDASE"/>
    <property type="match status" value="1"/>
</dbReference>
<comment type="similarity">
    <text evidence="3">Belongs to the glycosyl hydrolase 130 family.</text>
</comment>
<dbReference type="CDD" id="cd18613">
    <property type="entry name" value="GH130"/>
    <property type="match status" value="1"/>
</dbReference>
<evidence type="ECO:0000256" key="3">
    <source>
        <dbReference type="ARBA" id="ARBA00024356"/>
    </source>
</evidence>
<dbReference type="EC" id="2.4.1.-" evidence="4"/>
<evidence type="ECO:0000256" key="2">
    <source>
        <dbReference type="ARBA" id="ARBA00022679"/>
    </source>
</evidence>
<dbReference type="PANTHER" id="PTHR34106:SF4">
    <property type="entry name" value="BLL5143 PROTEIN"/>
    <property type="match status" value="1"/>
</dbReference>
<gene>
    <name evidence="4" type="ORF">Pla175_26310</name>
</gene>
<dbReference type="GO" id="GO:0016757">
    <property type="term" value="F:glycosyltransferase activity"/>
    <property type="evidence" value="ECO:0007669"/>
    <property type="project" value="UniProtKB-KW"/>
</dbReference>
<dbReference type="Gene3D" id="2.115.10.20">
    <property type="entry name" value="Glycosyl hydrolase domain, family 43"/>
    <property type="match status" value="1"/>
</dbReference>
<accession>A0A518DCM8</accession>
<reference evidence="4 5" key="1">
    <citation type="submission" date="2019-02" db="EMBL/GenBank/DDBJ databases">
        <title>Deep-cultivation of Planctomycetes and their phenomic and genomic characterization uncovers novel biology.</title>
        <authorList>
            <person name="Wiegand S."/>
            <person name="Jogler M."/>
            <person name="Boedeker C."/>
            <person name="Pinto D."/>
            <person name="Vollmers J."/>
            <person name="Rivas-Marin E."/>
            <person name="Kohn T."/>
            <person name="Peeters S.H."/>
            <person name="Heuer A."/>
            <person name="Rast P."/>
            <person name="Oberbeckmann S."/>
            <person name="Bunk B."/>
            <person name="Jeske O."/>
            <person name="Meyerdierks A."/>
            <person name="Storesund J.E."/>
            <person name="Kallscheuer N."/>
            <person name="Luecker S."/>
            <person name="Lage O.M."/>
            <person name="Pohl T."/>
            <person name="Merkel B.J."/>
            <person name="Hornburger P."/>
            <person name="Mueller R.-W."/>
            <person name="Bruemmer F."/>
            <person name="Labrenz M."/>
            <person name="Spormann A.M."/>
            <person name="Op den Camp H."/>
            <person name="Overmann J."/>
            <person name="Amann R."/>
            <person name="Jetten M.S.M."/>
            <person name="Mascher T."/>
            <person name="Medema M.H."/>
            <person name="Devos D.P."/>
            <person name="Kaster A.-K."/>
            <person name="Ovreas L."/>
            <person name="Rohde M."/>
            <person name="Galperin M.Y."/>
            <person name="Jogler C."/>
        </authorList>
    </citation>
    <scope>NUCLEOTIDE SEQUENCE [LARGE SCALE GENOMIC DNA]</scope>
    <source>
        <strain evidence="4 5">Pla175</strain>
    </source>
</reference>
<proteinExistence type="inferred from homology"/>
<dbReference type="Pfam" id="PF04041">
    <property type="entry name" value="Glyco_hydro_130"/>
    <property type="match status" value="1"/>
</dbReference>
<protein>
    <submittedName>
        <fullName evidence="4">Beta-1,4-mannooligosaccharide phosphorylase</fullName>
        <ecNumber evidence="4">2.4.1.-</ecNumber>
    </submittedName>
</protein>
<dbReference type="OrthoDB" id="9759709at2"/>